<proteinExistence type="predicted"/>
<reference evidence="1" key="2">
    <citation type="submission" date="2021-08" db="EMBL/GenBank/DDBJ databases">
        <authorList>
            <person name="Tani A."/>
            <person name="Ola A."/>
            <person name="Ogura Y."/>
            <person name="Katsura K."/>
            <person name="Hayashi T."/>
        </authorList>
    </citation>
    <scope>NUCLEOTIDE SEQUENCE</scope>
    <source>
        <strain evidence="1">NBRC 15686</strain>
    </source>
</reference>
<dbReference type="Gene3D" id="3.10.129.10">
    <property type="entry name" value="Hotdog Thioesterase"/>
    <property type="match status" value="1"/>
</dbReference>
<dbReference type="RefSeq" id="WP_238227360.1">
    <property type="nucleotide sequence ID" value="NZ_BAAADH010000035.1"/>
</dbReference>
<protein>
    <recommendedName>
        <fullName evidence="3">Biosynthetic protein, Pnap_2097 family</fullName>
    </recommendedName>
</protein>
<keyword evidence="2" id="KW-1185">Reference proteome</keyword>
<reference evidence="1" key="1">
    <citation type="journal article" date="2021" name="Front. Microbiol.">
        <title>Comprehensive Comparative Genomics and Phenotyping of Methylobacterium Species.</title>
        <authorList>
            <person name="Alessa O."/>
            <person name="Ogura Y."/>
            <person name="Fujitani Y."/>
            <person name="Takami H."/>
            <person name="Hayashi T."/>
            <person name="Sahin N."/>
            <person name="Tani A."/>
        </authorList>
    </citation>
    <scope>NUCLEOTIDE SEQUENCE</scope>
    <source>
        <strain evidence="1">NBRC 15686</strain>
    </source>
</reference>
<dbReference type="SUPFAM" id="SSF54637">
    <property type="entry name" value="Thioesterase/thiol ester dehydrase-isomerase"/>
    <property type="match status" value="1"/>
</dbReference>
<evidence type="ECO:0000313" key="2">
    <source>
        <dbReference type="Proteomes" id="UP001055039"/>
    </source>
</evidence>
<dbReference type="NCBIfam" id="TIGR04099">
    <property type="entry name" value="biosn_Pnap_2097"/>
    <property type="match status" value="1"/>
</dbReference>
<evidence type="ECO:0000313" key="1">
    <source>
        <dbReference type="EMBL" id="GJE67080.1"/>
    </source>
</evidence>
<dbReference type="Proteomes" id="UP001055039">
    <property type="component" value="Unassembled WGS sequence"/>
</dbReference>
<dbReference type="EMBL" id="BPRC01000021">
    <property type="protein sequence ID" value="GJE67080.1"/>
    <property type="molecule type" value="Genomic_DNA"/>
</dbReference>
<dbReference type="NCBIfam" id="TIGR04098">
    <property type="entry name" value="LnmK_bifunc"/>
    <property type="match status" value="1"/>
</dbReference>
<organism evidence="1 2">
    <name type="scientific">Methylorubrum aminovorans</name>
    <dbReference type="NCBI Taxonomy" id="269069"/>
    <lineage>
        <taxon>Bacteria</taxon>
        <taxon>Pseudomonadati</taxon>
        <taxon>Pseudomonadota</taxon>
        <taxon>Alphaproteobacteria</taxon>
        <taxon>Hyphomicrobiales</taxon>
        <taxon>Methylobacteriaceae</taxon>
        <taxon>Methylorubrum</taxon>
    </lineage>
</organism>
<dbReference type="InterPro" id="IPR024091">
    <property type="entry name" value="LnmK-like_bifun_acyl/decarbox"/>
</dbReference>
<sequence>MGLHIALEGVGTPLTDACRHVLGMPHLCPSGLSENWLWKELGHRHWGLIAKAFGRAEAGFGPAGEPPVYAAFRSISLQGGDLGGVRENDALDVRSKVTYLSETRVVSQHAAACRGRLVADVEMTSVFVRRQAEGVNRSIARVRIEGRGHAMPAFGGMPLQPSGTEHVFSGAGAAPDERELGTLVVEPCPYLDFNGAGLLYFSSFVAAVDRAEWHFLGKRSGLVTTRERRALFHANIELGDRLTVRMLALGDDARCCHRALLSTEDGKLLAELATRRTMAQKRC</sequence>
<evidence type="ECO:0008006" key="3">
    <source>
        <dbReference type="Google" id="ProtNLM"/>
    </source>
</evidence>
<comment type="caution">
    <text evidence="1">The sequence shown here is derived from an EMBL/GenBank/DDBJ whole genome shotgun (WGS) entry which is preliminary data.</text>
</comment>
<name>A0ABQ4ULU5_9HYPH</name>
<accession>A0ABQ4ULU5</accession>
<dbReference type="InterPro" id="IPR029069">
    <property type="entry name" value="HotDog_dom_sf"/>
</dbReference>
<gene>
    <name evidence="1" type="ORF">LNAOJCKE_4305</name>
</gene>